<proteinExistence type="predicted"/>
<keyword evidence="1" id="KW-0732">Signal</keyword>
<protein>
    <submittedName>
        <fullName evidence="3">Thermonuclease family protein</fullName>
    </submittedName>
</protein>
<evidence type="ECO:0000313" key="3">
    <source>
        <dbReference type="EMBL" id="RID89758.1"/>
    </source>
</evidence>
<dbReference type="InterPro" id="IPR035437">
    <property type="entry name" value="SNase_OB-fold_sf"/>
</dbReference>
<dbReference type="PROSITE" id="PS50830">
    <property type="entry name" value="TNASE_3"/>
    <property type="match status" value="1"/>
</dbReference>
<dbReference type="SUPFAM" id="SSF50199">
    <property type="entry name" value="Staphylococcal nuclease"/>
    <property type="match status" value="1"/>
</dbReference>
<dbReference type="AlphaFoldDB" id="A0A398BML6"/>
<dbReference type="Gene3D" id="2.40.50.90">
    <property type="match status" value="1"/>
</dbReference>
<evidence type="ECO:0000313" key="4">
    <source>
        <dbReference type="Proteomes" id="UP000266649"/>
    </source>
</evidence>
<dbReference type="Proteomes" id="UP000266649">
    <property type="component" value="Unassembled WGS sequence"/>
</dbReference>
<dbReference type="RefSeq" id="WP_119136776.1">
    <property type="nucleotide sequence ID" value="NZ_QXXQ01000024.1"/>
</dbReference>
<name>A0A398BML6_9RHOB</name>
<sequence>MTWKIAILVAALTSGPAFADRMIEGRVTVVRDVDTIVVAGVPVRLNGLDGPETSTRIGREARAFMNRLVRGETVICQLNGERTHDRWVGVCFLNGQDIGAIAVANGHALDCARYSGGRYRGLETPAARSRIGRAGYC</sequence>
<organism evidence="3 4">
    <name type="scientific">Gemmobacter lutimaris</name>
    <dbReference type="NCBI Taxonomy" id="2306023"/>
    <lineage>
        <taxon>Bacteria</taxon>
        <taxon>Pseudomonadati</taxon>
        <taxon>Pseudomonadota</taxon>
        <taxon>Alphaproteobacteria</taxon>
        <taxon>Rhodobacterales</taxon>
        <taxon>Paracoccaceae</taxon>
        <taxon>Gemmobacter</taxon>
    </lineage>
</organism>
<dbReference type="SMART" id="SM00318">
    <property type="entry name" value="SNc"/>
    <property type="match status" value="1"/>
</dbReference>
<dbReference type="OrthoDB" id="9805504at2"/>
<keyword evidence="4" id="KW-1185">Reference proteome</keyword>
<gene>
    <name evidence="3" type="ORF">D2N39_21350</name>
</gene>
<comment type="caution">
    <text evidence="3">The sequence shown here is derived from an EMBL/GenBank/DDBJ whole genome shotgun (WGS) entry which is preliminary data.</text>
</comment>
<reference evidence="3 4" key="1">
    <citation type="submission" date="2018-09" db="EMBL/GenBank/DDBJ databases">
        <title>Gemmobacter lutimaris sp. nov., a marine bacterium isolated from tidal flat.</title>
        <authorList>
            <person name="Lee D.W."/>
            <person name="Yoo Y."/>
            <person name="Kim J.-J."/>
            <person name="Kim B.S."/>
        </authorList>
    </citation>
    <scope>NUCLEOTIDE SEQUENCE [LARGE SCALE GENOMIC DNA]</scope>
    <source>
        <strain evidence="3 4">YJ-T1-11</strain>
    </source>
</reference>
<dbReference type="InterPro" id="IPR016071">
    <property type="entry name" value="Staphylococal_nuclease_OB-fold"/>
</dbReference>
<feature type="signal peptide" evidence="1">
    <location>
        <begin position="1"/>
        <end position="19"/>
    </location>
</feature>
<feature type="domain" description="TNase-like" evidence="2">
    <location>
        <begin position="21"/>
        <end position="136"/>
    </location>
</feature>
<feature type="chain" id="PRO_5017176336" evidence="1">
    <location>
        <begin position="20"/>
        <end position="137"/>
    </location>
</feature>
<accession>A0A398BML6</accession>
<dbReference type="EMBL" id="QXXQ01000024">
    <property type="protein sequence ID" value="RID89758.1"/>
    <property type="molecule type" value="Genomic_DNA"/>
</dbReference>
<evidence type="ECO:0000256" key="1">
    <source>
        <dbReference type="SAM" id="SignalP"/>
    </source>
</evidence>
<dbReference type="Pfam" id="PF00565">
    <property type="entry name" value="SNase"/>
    <property type="match status" value="1"/>
</dbReference>
<evidence type="ECO:0000259" key="2">
    <source>
        <dbReference type="PROSITE" id="PS50830"/>
    </source>
</evidence>